<dbReference type="PROSITE" id="PS51078">
    <property type="entry name" value="ICLR_ED"/>
    <property type="match status" value="1"/>
</dbReference>
<evidence type="ECO:0000313" key="7">
    <source>
        <dbReference type="Proteomes" id="UP000515960"/>
    </source>
</evidence>
<dbReference type="KEGG" id="ohi:H8790_00730"/>
<dbReference type="GO" id="GO:0003700">
    <property type="term" value="F:DNA-binding transcription factor activity"/>
    <property type="evidence" value="ECO:0007669"/>
    <property type="project" value="TreeGrafter"/>
</dbReference>
<evidence type="ECO:0000256" key="2">
    <source>
        <dbReference type="ARBA" id="ARBA00023125"/>
    </source>
</evidence>
<dbReference type="Pfam" id="PF01614">
    <property type="entry name" value="IclR_C"/>
    <property type="match status" value="1"/>
</dbReference>
<dbReference type="Pfam" id="PF09339">
    <property type="entry name" value="HTH_IclR"/>
    <property type="match status" value="1"/>
</dbReference>
<evidence type="ECO:0000256" key="3">
    <source>
        <dbReference type="ARBA" id="ARBA00023163"/>
    </source>
</evidence>
<dbReference type="SUPFAM" id="SSF55781">
    <property type="entry name" value="GAF domain-like"/>
    <property type="match status" value="1"/>
</dbReference>
<dbReference type="AlphaFoldDB" id="A0A7G9B4Y2"/>
<evidence type="ECO:0000259" key="5">
    <source>
        <dbReference type="PROSITE" id="PS51078"/>
    </source>
</evidence>
<sequence>MNKGKNQTTTIQKDSVRAVDRAIEILQVFTFEDPEHTLAQICAQTNLPKTTVFRILATLEQNNLIVQHPETGKYRLGYEIIKMGAIAQESNSLKRTAAAEMEEISRVTEQTCNLYVRDGFERLCIAQVMGAQYVRRYSYLGARHPLYCGAGKLLLAYAGKEFQSRFFESVKLERITEHTVTDRAQLERELEQIRRDGFSVTRGERDASTAMVSVPLFDYTQHVVASITVSGPVYYFEEQKVASYLEELQRAAGRISRKLGYRCSQPILIE</sequence>
<keyword evidence="7" id="KW-1185">Reference proteome</keyword>
<dbReference type="GO" id="GO:0003677">
    <property type="term" value="F:DNA binding"/>
    <property type="evidence" value="ECO:0007669"/>
    <property type="project" value="UniProtKB-KW"/>
</dbReference>
<feature type="domain" description="IclR-ED" evidence="5">
    <location>
        <begin position="79"/>
        <end position="261"/>
    </location>
</feature>
<dbReference type="PROSITE" id="PS51077">
    <property type="entry name" value="HTH_ICLR"/>
    <property type="match status" value="1"/>
</dbReference>
<dbReference type="InterPro" id="IPR029016">
    <property type="entry name" value="GAF-like_dom_sf"/>
</dbReference>
<organism evidence="6 7">
    <name type="scientific">Oscillibacter hominis</name>
    <dbReference type="NCBI Taxonomy" id="2763056"/>
    <lineage>
        <taxon>Bacteria</taxon>
        <taxon>Bacillati</taxon>
        <taxon>Bacillota</taxon>
        <taxon>Clostridia</taxon>
        <taxon>Eubacteriales</taxon>
        <taxon>Oscillospiraceae</taxon>
        <taxon>Oscillibacter</taxon>
    </lineage>
</organism>
<dbReference type="SUPFAM" id="SSF46785">
    <property type="entry name" value="Winged helix' DNA-binding domain"/>
    <property type="match status" value="1"/>
</dbReference>
<keyword evidence="3" id="KW-0804">Transcription</keyword>
<dbReference type="PANTHER" id="PTHR30136">
    <property type="entry name" value="HELIX-TURN-HELIX TRANSCRIPTIONAL REGULATOR, ICLR FAMILY"/>
    <property type="match status" value="1"/>
</dbReference>
<dbReference type="RefSeq" id="WP_187333199.1">
    <property type="nucleotide sequence ID" value="NZ_CP060490.1"/>
</dbReference>
<dbReference type="GO" id="GO:0045892">
    <property type="term" value="P:negative regulation of DNA-templated transcription"/>
    <property type="evidence" value="ECO:0007669"/>
    <property type="project" value="TreeGrafter"/>
</dbReference>
<dbReference type="InterPro" id="IPR036388">
    <property type="entry name" value="WH-like_DNA-bd_sf"/>
</dbReference>
<dbReference type="Gene3D" id="3.30.450.40">
    <property type="match status" value="1"/>
</dbReference>
<proteinExistence type="predicted"/>
<gene>
    <name evidence="6" type="ORF">H8790_00730</name>
</gene>
<keyword evidence="2" id="KW-0238">DNA-binding</keyword>
<protein>
    <submittedName>
        <fullName evidence="6">IclR family transcriptional regulator</fullName>
    </submittedName>
</protein>
<dbReference type="EMBL" id="CP060490">
    <property type="protein sequence ID" value="QNL44613.1"/>
    <property type="molecule type" value="Genomic_DNA"/>
</dbReference>
<evidence type="ECO:0000256" key="1">
    <source>
        <dbReference type="ARBA" id="ARBA00023015"/>
    </source>
</evidence>
<feature type="domain" description="HTH iclR-type" evidence="4">
    <location>
        <begin position="16"/>
        <end position="78"/>
    </location>
</feature>
<accession>A0A7G9B4Y2</accession>
<dbReference type="InterPro" id="IPR036390">
    <property type="entry name" value="WH_DNA-bd_sf"/>
</dbReference>
<keyword evidence="1" id="KW-0805">Transcription regulation</keyword>
<reference evidence="6 7" key="1">
    <citation type="submission" date="2020-08" db="EMBL/GenBank/DDBJ databases">
        <authorList>
            <person name="Liu C."/>
            <person name="Sun Q."/>
        </authorList>
    </citation>
    <scope>NUCLEOTIDE SEQUENCE [LARGE SCALE GENOMIC DNA]</scope>
    <source>
        <strain evidence="6 7">NSJ-62</strain>
    </source>
</reference>
<evidence type="ECO:0000313" key="6">
    <source>
        <dbReference type="EMBL" id="QNL44613.1"/>
    </source>
</evidence>
<dbReference type="InterPro" id="IPR050707">
    <property type="entry name" value="HTH_MetabolicPath_Reg"/>
</dbReference>
<dbReference type="Proteomes" id="UP000515960">
    <property type="component" value="Chromosome"/>
</dbReference>
<name>A0A7G9B4Y2_9FIRM</name>
<dbReference type="InterPro" id="IPR005471">
    <property type="entry name" value="Tscrpt_reg_IclR_N"/>
</dbReference>
<dbReference type="SMART" id="SM00346">
    <property type="entry name" value="HTH_ICLR"/>
    <property type="match status" value="1"/>
</dbReference>
<dbReference type="PANTHER" id="PTHR30136:SF35">
    <property type="entry name" value="HTH-TYPE TRANSCRIPTIONAL REGULATOR RV1719"/>
    <property type="match status" value="1"/>
</dbReference>
<dbReference type="InterPro" id="IPR014757">
    <property type="entry name" value="Tscrpt_reg_IclR_C"/>
</dbReference>
<dbReference type="Gene3D" id="1.10.10.10">
    <property type="entry name" value="Winged helix-like DNA-binding domain superfamily/Winged helix DNA-binding domain"/>
    <property type="match status" value="1"/>
</dbReference>
<evidence type="ECO:0000259" key="4">
    <source>
        <dbReference type="PROSITE" id="PS51077"/>
    </source>
</evidence>